<evidence type="ECO:0000313" key="7">
    <source>
        <dbReference type="Proteomes" id="UP000000331"/>
    </source>
</evidence>
<dbReference type="PANTHER" id="PTHR11274:SF0">
    <property type="entry name" value="GENERAL TRANSCRIPTION AND DNA REPAIR FACTOR IIH HELICASE SUBUNIT XPB"/>
    <property type="match status" value="1"/>
</dbReference>
<organism evidence="6 7">
    <name type="scientific">Brochothrix phage A9</name>
    <dbReference type="NCBI Taxonomy" id="857312"/>
    <lineage>
        <taxon>Viruses</taxon>
        <taxon>Duplodnaviria</taxon>
        <taxon>Heunggongvirae</taxon>
        <taxon>Uroviricota</taxon>
        <taxon>Caudoviricetes</taxon>
        <taxon>Herelleviridae</taxon>
        <taxon>Klumppvirus</taxon>
        <taxon>Klumppvirus A9</taxon>
    </lineage>
</organism>
<keyword evidence="2" id="KW-0378">Hydrolase</keyword>
<dbReference type="InterPro" id="IPR006935">
    <property type="entry name" value="Helicase/UvrB_N"/>
</dbReference>
<protein>
    <submittedName>
        <fullName evidence="6">Gp112</fullName>
    </submittedName>
</protein>
<dbReference type="OrthoDB" id="2008at10239"/>
<dbReference type="EMBL" id="HM242243">
    <property type="protein sequence ID" value="ADJ53146.1"/>
    <property type="molecule type" value="Genomic_DNA"/>
</dbReference>
<evidence type="ECO:0000256" key="1">
    <source>
        <dbReference type="ARBA" id="ARBA00022741"/>
    </source>
</evidence>
<evidence type="ECO:0000256" key="2">
    <source>
        <dbReference type="ARBA" id="ARBA00022801"/>
    </source>
</evidence>
<accession>D9J0Q8</accession>
<reference evidence="6 7" key="1">
    <citation type="journal article" date="2010" name="J. Bacteriol.">
        <title>Brochothrix thermosphacta bacteriophages feature heterogeneous and highly mosaic genomes and utilize unique prophage insertion sites.</title>
        <authorList>
            <person name="Kilcher S."/>
            <person name="Loessner M.J."/>
            <person name="Klumpp J."/>
        </authorList>
    </citation>
    <scope>NUCLEOTIDE SEQUENCE [LARGE SCALE GENOMIC DNA]</scope>
</reference>
<dbReference type="Gene3D" id="3.40.50.300">
    <property type="entry name" value="P-loop containing nucleotide triphosphate hydrolases"/>
    <property type="match status" value="3"/>
</dbReference>
<dbReference type="GO" id="GO:0016787">
    <property type="term" value="F:hydrolase activity"/>
    <property type="evidence" value="ECO:0007669"/>
    <property type="project" value="UniProtKB-KW"/>
</dbReference>
<dbReference type="SUPFAM" id="SSF52540">
    <property type="entry name" value="P-loop containing nucleoside triphosphate hydrolases"/>
    <property type="match status" value="2"/>
</dbReference>
<dbReference type="Proteomes" id="UP000000331">
    <property type="component" value="Segment"/>
</dbReference>
<dbReference type="Gene3D" id="3.30.780.20">
    <property type="match status" value="1"/>
</dbReference>
<dbReference type="InterPro" id="IPR027417">
    <property type="entry name" value="P-loop_NTPase"/>
</dbReference>
<proteinExistence type="predicted"/>
<keyword evidence="3" id="KW-0347">Helicase</keyword>
<evidence type="ECO:0000256" key="4">
    <source>
        <dbReference type="ARBA" id="ARBA00022840"/>
    </source>
</evidence>
<dbReference type="InterPro" id="IPR050615">
    <property type="entry name" value="ATP-dep_DNA_Helicase"/>
</dbReference>
<dbReference type="InterPro" id="IPR049430">
    <property type="entry name" value="UvsW_N_sf"/>
</dbReference>
<dbReference type="GO" id="GO:0003677">
    <property type="term" value="F:DNA binding"/>
    <property type="evidence" value="ECO:0007669"/>
    <property type="project" value="InterPro"/>
</dbReference>
<dbReference type="GO" id="GO:0004386">
    <property type="term" value="F:helicase activity"/>
    <property type="evidence" value="ECO:0007669"/>
    <property type="project" value="UniProtKB-KW"/>
</dbReference>
<dbReference type="GO" id="GO:0005524">
    <property type="term" value="F:ATP binding"/>
    <property type="evidence" value="ECO:0007669"/>
    <property type="project" value="UniProtKB-KW"/>
</dbReference>
<dbReference type="PANTHER" id="PTHR11274">
    <property type="entry name" value="RAD25/XP-B DNA REPAIR HELICASE"/>
    <property type="match status" value="1"/>
</dbReference>
<dbReference type="KEGG" id="vg:10359142"/>
<dbReference type="SMART" id="SM00490">
    <property type="entry name" value="HELICc"/>
    <property type="match status" value="1"/>
</dbReference>
<keyword evidence="7" id="KW-1185">Reference proteome</keyword>
<evidence type="ECO:0000313" key="6">
    <source>
        <dbReference type="EMBL" id="ADJ53146.1"/>
    </source>
</evidence>
<dbReference type="PROSITE" id="PS51194">
    <property type="entry name" value="HELICASE_CTER"/>
    <property type="match status" value="1"/>
</dbReference>
<evidence type="ECO:0000259" key="5">
    <source>
        <dbReference type="PROSITE" id="PS51194"/>
    </source>
</evidence>
<dbReference type="InterPro" id="IPR001650">
    <property type="entry name" value="Helicase_C-like"/>
</dbReference>
<name>D9J0Q8_9CAUD</name>
<keyword evidence="1" id="KW-0547">Nucleotide-binding</keyword>
<dbReference type="SMART" id="SM00487">
    <property type="entry name" value="DEXDc"/>
    <property type="match status" value="1"/>
</dbReference>
<dbReference type="Pfam" id="PF04851">
    <property type="entry name" value="ResIII"/>
    <property type="match status" value="2"/>
</dbReference>
<dbReference type="Pfam" id="PF00271">
    <property type="entry name" value="Helicase_C"/>
    <property type="match status" value="1"/>
</dbReference>
<dbReference type="RefSeq" id="YP_004301445.1">
    <property type="nucleotide sequence ID" value="NC_015253.1"/>
</dbReference>
<dbReference type="InterPro" id="IPR014001">
    <property type="entry name" value="Helicase_ATP-bd"/>
</dbReference>
<keyword evidence="4" id="KW-0067">ATP-binding</keyword>
<feature type="domain" description="Helicase C-terminal" evidence="5">
    <location>
        <begin position="435"/>
        <end position="582"/>
    </location>
</feature>
<evidence type="ECO:0000256" key="3">
    <source>
        <dbReference type="ARBA" id="ARBA00022806"/>
    </source>
</evidence>
<dbReference type="GeneID" id="10359142"/>
<sequence>MKVVREVAVSRIEYTEETPKQKKALQENIHRKLGVREKGYQYAPLYKRGIWDGVTPMYNPHLNTFGTGLIPQVIQVIREYQEIDPSLQMEYVDNYPEPFLDEEDLPKEFVLKDEKLGSITLRDYQDRGVRSALMAQYGILQYATNAGKSEIGASIIEQLLPQLKKKERIVFFVPAKEIFYGLIDRLEMRLGCKIGYMGDGKKDIRQINVVLMPSLSSALKDPSNKLKLSVGERALQIMVQDIIPLFDKKVNLASLVRGYLQNFEIKQKAHVDVAEMLTHVSTLSDAKVRLEFNKINVAYQNVIKKKNGAKHKKWQDAKDLVDSAVVLICDEAHRSKADTWYNTIQMFTNAQYRIGLTGSIDTKDLLLMQRLTAMFGTVIERVRNEELIGRDFSAKPFIKLFNVKEPKDYLNARNYQTVYDKCIVTNDFRNDLISMIAMSSYKVGKTTLITTNRLEQGEYILNKINELAGTTIAEFINGELATEDRQRQLADVKSGKLKVLVATTVLDEGVDISGIHTLILGGGGKSLRQVLQRVGRVLRKKEGDNTTVVFDFVDKTNNYMLSHSKERIKVYEEEGFDITYLA</sequence>